<name>A0ACC8XFB1_9FIRM</name>
<sequence length="285" mass="32296">MKNNFTDEFIENIKKHVDPSKIDYIVVHHTEPDHSGSLYKVLEYAPNATILASAIAIKYLKSIINKPFKSQIVKDGDFISVGDKTIKFLSVPMLHWPDTIYSNIVESKILLTCDSFGAHYASKKTFYAELDKTWKEQYGLAFKYYFDVIMGPFKPFVLKALDKIANLDIEYICPSHGLIVDKTNIAEFKRLYKEWSTPAKKEAVSIIVPYVSAYGYTKQLALAVVDEARKLNPKANVTAFDLAFDNMRRAIEDVQNCDILIMGSPTLIGDALPQIWQILTSLNPV</sequence>
<accession>A0ACC8XFB1</accession>
<gene>
    <name evidence="1" type="ORF">AN640_07690</name>
</gene>
<feature type="non-terminal residue" evidence="1">
    <location>
        <position position="285"/>
    </location>
</feature>
<dbReference type="Proteomes" id="UP000188637">
    <property type="component" value="Unassembled WGS sequence"/>
</dbReference>
<evidence type="ECO:0000313" key="2">
    <source>
        <dbReference type="Proteomes" id="UP000188637"/>
    </source>
</evidence>
<comment type="caution">
    <text evidence="1">The sequence shown here is derived from an EMBL/GenBank/DDBJ whole genome shotgun (WGS) entry which is preliminary data.</text>
</comment>
<proteinExistence type="predicted"/>
<reference evidence="1" key="1">
    <citation type="submission" date="2016-08" db="EMBL/GenBank/DDBJ databases">
        <authorList>
            <person name="Ngugi D.K."/>
            <person name="Miyake S."/>
            <person name="Stingl U."/>
        </authorList>
    </citation>
    <scope>NUCLEOTIDE SEQUENCE</scope>
    <source>
        <strain evidence="1">SCG-D08WGA-EpuloA1</strain>
    </source>
</reference>
<evidence type="ECO:0000313" key="1">
    <source>
        <dbReference type="EMBL" id="ONI41918.1"/>
    </source>
</evidence>
<protein>
    <submittedName>
        <fullName evidence="1">Flavoprotein</fullName>
    </submittedName>
</protein>
<organism evidence="1 2">
    <name type="scientific">Candidatus Epulonipiscium fishelsonii</name>
    <dbReference type="NCBI Taxonomy" id="77094"/>
    <lineage>
        <taxon>Bacteria</taxon>
        <taxon>Bacillati</taxon>
        <taxon>Bacillota</taxon>
        <taxon>Clostridia</taxon>
        <taxon>Lachnospirales</taxon>
        <taxon>Lachnospiraceae</taxon>
        <taxon>Candidatus Epulonipiscium</taxon>
    </lineage>
</organism>
<keyword evidence="2" id="KW-1185">Reference proteome</keyword>
<dbReference type="EMBL" id="LJHD01000202">
    <property type="protein sequence ID" value="ONI41918.1"/>
    <property type="molecule type" value="Genomic_DNA"/>
</dbReference>